<comment type="caution">
    <text evidence="2">The sequence shown here is derived from an EMBL/GenBank/DDBJ whole genome shotgun (WGS) entry which is preliminary data.</text>
</comment>
<sequence length="286" mass="30887">MNNYFRLLISSVALISSISILSLSAKDFEGFASPESVYGSGQNIFISNVGEKLAPLEKDGDGFISKLDSKGKVLDKKFISNLNAPKGMNSIGDALYIVDIDTIKGFDINSKKEVLSMPIKDSVFLNAIEVLDNNTLLISDTGTGIIHIVDIKNEKYDTFAKLDSKYGGPNGLLLDRDNNRLIVVGYDPAGKTKGSVVAIDLSSKAQLPISEPLGALDGVVFAKNGDLLVSDWGDNMQGVVYRIDKSGKIGTLELDFMKGPADMFSDGTNLWIPKMAESKILKIDLP</sequence>
<dbReference type="InterPro" id="IPR011042">
    <property type="entry name" value="6-blade_b-propeller_TolB-like"/>
</dbReference>
<keyword evidence="1" id="KW-0732">Signal</keyword>
<gene>
    <name evidence="2" type="ORF">PF021_08370</name>
</gene>
<proteinExistence type="predicted"/>
<name>A0ABT4VG29_9HELI</name>
<dbReference type="GO" id="GO:0005524">
    <property type="term" value="F:ATP binding"/>
    <property type="evidence" value="ECO:0007669"/>
    <property type="project" value="UniProtKB-KW"/>
</dbReference>
<feature type="chain" id="PRO_5046114803" evidence="1">
    <location>
        <begin position="26"/>
        <end position="286"/>
    </location>
</feature>
<feature type="signal peptide" evidence="1">
    <location>
        <begin position="1"/>
        <end position="25"/>
    </location>
</feature>
<accession>A0ABT4VG29</accession>
<dbReference type="Gene3D" id="2.120.10.30">
    <property type="entry name" value="TolB, C-terminal domain"/>
    <property type="match status" value="1"/>
</dbReference>
<keyword evidence="2" id="KW-0547">Nucleotide-binding</keyword>
<reference evidence="2 3" key="1">
    <citation type="submission" date="2023-01" db="EMBL/GenBank/DDBJ databases">
        <title>Description of Helicobacter ibis sp. nov. isolated from faecal droppings of black-faced ibis (Theristicus melanopis).</title>
        <authorList>
            <person name="Lopez-Cantillo M."/>
            <person name="Vidal-Veuthey B."/>
            <person name="Mella A."/>
            <person name="De La Haba R."/>
            <person name="Collado L."/>
        </authorList>
    </citation>
    <scope>NUCLEOTIDE SEQUENCE [LARGE SCALE GENOMIC DNA]</scope>
    <source>
        <strain evidence="2 3">A82</strain>
    </source>
</reference>
<keyword evidence="3" id="KW-1185">Reference proteome</keyword>
<dbReference type="Proteomes" id="UP001210261">
    <property type="component" value="Unassembled WGS sequence"/>
</dbReference>
<keyword evidence="2" id="KW-0067">ATP-binding</keyword>
<dbReference type="RefSeq" id="WP_271022034.1">
    <property type="nucleotide sequence ID" value="NZ_JAQHXR010000009.1"/>
</dbReference>
<evidence type="ECO:0000313" key="3">
    <source>
        <dbReference type="Proteomes" id="UP001210261"/>
    </source>
</evidence>
<evidence type="ECO:0000313" key="2">
    <source>
        <dbReference type="EMBL" id="MDA3969673.1"/>
    </source>
</evidence>
<dbReference type="EMBL" id="JAQHXR010000009">
    <property type="protein sequence ID" value="MDA3969673.1"/>
    <property type="molecule type" value="Genomic_DNA"/>
</dbReference>
<protein>
    <submittedName>
        <fullName evidence="2">ATP-binding protein</fullName>
    </submittedName>
</protein>
<organism evidence="2 3">
    <name type="scientific">Helicobacter ibis</name>
    <dbReference type="NCBI Taxonomy" id="2962633"/>
    <lineage>
        <taxon>Bacteria</taxon>
        <taxon>Pseudomonadati</taxon>
        <taxon>Campylobacterota</taxon>
        <taxon>Epsilonproteobacteria</taxon>
        <taxon>Campylobacterales</taxon>
        <taxon>Helicobacteraceae</taxon>
        <taxon>Helicobacter</taxon>
    </lineage>
</organism>
<dbReference type="SUPFAM" id="SSF63829">
    <property type="entry name" value="Calcium-dependent phosphotriesterase"/>
    <property type="match status" value="1"/>
</dbReference>
<evidence type="ECO:0000256" key="1">
    <source>
        <dbReference type="SAM" id="SignalP"/>
    </source>
</evidence>